<dbReference type="RefSeq" id="WP_184036551.1">
    <property type="nucleotide sequence ID" value="NZ_JACHHY010000006.1"/>
</dbReference>
<evidence type="ECO:0000313" key="3">
    <source>
        <dbReference type="Proteomes" id="UP000575898"/>
    </source>
</evidence>
<protein>
    <submittedName>
        <fullName evidence="2">L-lactate dehydrogenase complex protein LldE</fullName>
    </submittedName>
</protein>
<name>A0A840MP69_9PROT</name>
<feature type="domain" description="Cysteine-rich" evidence="1">
    <location>
        <begin position="138"/>
        <end position="222"/>
    </location>
</feature>
<dbReference type="InterPro" id="IPR004017">
    <property type="entry name" value="Cys_rich_dom"/>
</dbReference>
<dbReference type="PANTHER" id="PTHR30296:SF0">
    <property type="entry name" value="LACTATE UTILIZATION PROTEIN A"/>
    <property type="match status" value="1"/>
</dbReference>
<dbReference type="Pfam" id="PF02754">
    <property type="entry name" value="CCG"/>
    <property type="match status" value="2"/>
</dbReference>
<organism evidence="2 3">
    <name type="scientific">Chitinivorax tropicus</name>
    <dbReference type="NCBI Taxonomy" id="714531"/>
    <lineage>
        <taxon>Bacteria</taxon>
        <taxon>Pseudomonadati</taxon>
        <taxon>Pseudomonadota</taxon>
        <taxon>Betaproteobacteria</taxon>
        <taxon>Chitinivorax</taxon>
    </lineage>
</organism>
<proteinExistence type="predicted"/>
<dbReference type="Proteomes" id="UP000575898">
    <property type="component" value="Unassembled WGS sequence"/>
</dbReference>
<evidence type="ECO:0000259" key="1">
    <source>
        <dbReference type="Pfam" id="PF02754"/>
    </source>
</evidence>
<dbReference type="EMBL" id="JACHHY010000006">
    <property type="protein sequence ID" value="MBB5017973.1"/>
    <property type="molecule type" value="Genomic_DNA"/>
</dbReference>
<reference evidence="2 3" key="1">
    <citation type="submission" date="2020-08" db="EMBL/GenBank/DDBJ databases">
        <title>Genomic Encyclopedia of Type Strains, Phase IV (KMG-IV): sequencing the most valuable type-strain genomes for metagenomic binning, comparative biology and taxonomic classification.</title>
        <authorList>
            <person name="Goeker M."/>
        </authorList>
    </citation>
    <scope>NUCLEOTIDE SEQUENCE [LARGE SCALE GENOMIC DNA]</scope>
    <source>
        <strain evidence="2 3">DSM 27165</strain>
    </source>
</reference>
<dbReference type="PANTHER" id="PTHR30296">
    <property type="entry name" value="UNCHARACTERIZED PROTEIN YKGE"/>
    <property type="match status" value="1"/>
</dbReference>
<keyword evidence="3" id="KW-1185">Reference proteome</keyword>
<feature type="domain" description="Cysteine-rich" evidence="1">
    <location>
        <begin position="10"/>
        <end position="90"/>
    </location>
</feature>
<gene>
    <name evidence="2" type="ORF">HNQ59_001258</name>
</gene>
<comment type="caution">
    <text evidence="2">The sequence shown here is derived from an EMBL/GenBank/DDBJ whole genome shotgun (WGS) entry which is preliminary data.</text>
</comment>
<accession>A0A840MP69</accession>
<dbReference type="AlphaFoldDB" id="A0A840MP69"/>
<evidence type="ECO:0000313" key="2">
    <source>
        <dbReference type="EMBL" id="MBB5017973.1"/>
    </source>
</evidence>
<sequence>MQDVCAKQVYLFGTCLVDVFFPQAGMDALALIEQAGVRVHFPDAQSCCGQPAYTSGYPDEARRVAWSQIRLFPNDWPIIVLSGSCAGMMKHHYPKLFERGTTQWAAAQDVSRRVVELTDYLVNDLDIQLNDLGPAIKVALHTACSARREMETLQCGLALLDRLRHVQLMNHEREAECCGFGGTFSIKHPAISAAMVADKVQALLDCGAQQLVSADCGCLLNINGALAHRGEALQGEHIISFVRRRCEGGV</sequence>
<dbReference type="GO" id="GO:0005829">
    <property type="term" value="C:cytosol"/>
    <property type="evidence" value="ECO:0007669"/>
    <property type="project" value="TreeGrafter"/>
</dbReference>
<dbReference type="GO" id="GO:0016491">
    <property type="term" value="F:oxidoreductase activity"/>
    <property type="evidence" value="ECO:0007669"/>
    <property type="project" value="UniProtKB-ARBA"/>
</dbReference>